<sequence length="211" mass="23764">MSLLANLTSLTSLELYNCKDITADGLDPRITVNLEYLSVYNWRYDDDPRITYSVAADVLAAVARTKTISAGSLQLVYPEVDSISAVLVAPIGSRLSATLQTLFFRQDWRTENFTEEQDEALQLLTSLQLLQFDNCRALQSLPQGLHRLPSLQDLVIRENQKIRSLPKEGLPDSLQNLYILNCCAEFYEECQKLRGTRPDIFIDGSIADVES</sequence>
<organism evidence="1 2">
    <name type="scientific">Panicum miliaceum</name>
    <name type="common">Proso millet</name>
    <name type="synonym">Broomcorn millet</name>
    <dbReference type="NCBI Taxonomy" id="4540"/>
    <lineage>
        <taxon>Eukaryota</taxon>
        <taxon>Viridiplantae</taxon>
        <taxon>Streptophyta</taxon>
        <taxon>Embryophyta</taxon>
        <taxon>Tracheophyta</taxon>
        <taxon>Spermatophyta</taxon>
        <taxon>Magnoliopsida</taxon>
        <taxon>Liliopsida</taxon>
        <taxon>Poales</taxon>
        <taxon>Poaceae</taxon>
        <taxon>PACMAD clade</taxon>
        <taxon>Panicoideae</taxon>
        <taxon>Panicodae</taxon>
        <taxon>Paniceae</taxon>
        <taxon>Panicinae</taxon>
        <taxon>Panicum</taxon>
        <taxon>Panicum sect. Panicum</taxon>
    </lineage>
</organism>
<dbReference type="Gene3D" id="3.80.10.10">
    <property type="entry name" value="Ribonuclease Inhibitor"/>
    <property type="match status" value="1"/>
</dbReference>
<keyword evidence="2" id="KW-1185">Reference proteome</keyword>
<dbReference type="STRING" id="4540.A0A3L6Q442"/>
<accession>A0A3L6Q442</accession>
<dbReference type="OrthoDB" id="692217at2759"/>
<gene>
    <name evidence="1" type="ORF">C2845_PM17G14270</name>
</gene>
<dbReference type="Proteomes" id="UP000275267">
    <property type="component" value="Unassembled WGS sequence"/>
</dbReference>
<dbReference type="PANTHER" id="PTHR34630:SF100">
    <property type="entry name" value="OS02G0118900 PROTEIN"/>
    <property type="match status" value="1"/>
</dbReference>
<dbReference type="PANTHER" id="PTHR34630">
    <property type="entry name" value="OS11G0677101 PROTEIN"/>
    <property type="match status" value="1"/>
</dbReference>
<evidence type="ECO:0000313" key="1">
    <source>
        <dbReference type="EMBL" id="RLM69981.1"/>
    </source>
</evidence>
<dbReference type="InterPro" id="IPR032675">
    <property type="entry name" value="LRR_dom_sf"/>
</dbReference>
<evidence type="ECO:0000313" key="2">
    <source>
        <dbReference type="Proteomes" id="UP000275267"/>
    </source>
</evidence>
<dbReference type="EMBL" id="PQIB02000014">
    <property type="protein sequence ID" value="RLM69981.1"/>
    <property type="molecule type" value="Genomic_DNA"/>
</dbReference>
<comment type="caution">
    <text evidence="1">The sequence shown here is derived from an EMBL/GenBank/DDBJ whole genome shotgun (WGS) entry which is preliminary data.</text>
</comment>
<proteinExistence type="predicted"/>
<reference evidence="2" key="1">
    <citation type="journal article" date="2019" name="Nat. Commun.">
        <title>The genome of broomcorn millet.</title>
        <authorList>
            <person name="Zou C."/>
            <person name="Miki D."/>
            <person name="Li D."/>
            <person name="Tang Q."/>
            <person name="Xiao L."/>
            <person name="Rajput S."/>
            <person name="Deng P."/>
            <person name="Jia W."/>
            <person name="Huang R."/>
            <person name="Zhang M."/>
            <person name="Sun Y."/>
            <person name="Hu J."/>
            <person name="Fu X."/>
            <person name="Schnable P.S."/>
            <person name="Li F."/>
            <person name="Zhang H."/>
            <person name="Feng B."/>
            <person name="Zhu X."/>
            <person name="Liu R."/>
            <person name="Schnable J.C."/>
            <person name="Zhu J.-K."/>
            <person name="Zhang H."/>
        </authorList>
    </citation>
    <scope>NUCLEOTIDE SEQUENCE [LARGE SCALE GENOMIC DNA]</scope>
</reference>
<name>A0A3L6Q442_PANMI</name>
<protein>
    <submittedName>
        <fullName evidence="1">Uncharacterized protein</fullName>
    </submittedName>
</protein>
<dbReference type="SUPFAM" id="SSF52047">
    <property type="entry name" value="RNI-like"/>
    <property type="match status" value="1"/>
</dbReference>
<dbReference type="AlphaFoldDB" id="A0A3L6Q442"/>